<protein>
    <submittedName>
        <fullName evidence="1">Uncharacterized protein</fullName>
    </submittedName>
</protein>
<evidence type="ECO:0000313" key="2">
    <source>
        <dbReference type="Proteomes" id="UP000886595"/>
    </source>
</evidence>
<dbReference type="Proteomes" id="UP000886595">
    <property type="component" value="Unassembled WGS sequence"/>
</dbReference>
<keyword evidence="2" id="KW-1185">Reference proteome</keyword>
<comment type="caution">
    <text evidence="1">The sequence shown here is derived from an EMBL/GenBank/DDBJ whole genome shotgun (WGS) entry which is preliminary data.</text>
</comment>
<organism evidence="1 2">
    <name type="scientific">Brassica carinata</name>
    <name type="common">Ethiopian mustard</name>
    <name type="synonym">Abyssinian cabbage</name>
    <dbReference type="NCBI Taxonomy" id="52824"/>
    <lineage>
        <taxon>Eukaryota</taxon>
        <taxon>Viridiplantae</taxon>
        <taxon>Streptophyta</taxon>
        <taxon>Embryophyta</taxon>
        <taxon>Tracheophyta</taxon>
        <taxon>Spermatophyta</taxon>
        <taxon>Magnoliopsida</taxon>
        <taxon>eudicotyledons</taxon>
        <taxon>Gunneridae</taxon>
        <taxon>Pentapetalae</taxon>
        <taxon>rosids</taxon>
        <taxon>malvids</taxon>
        <taxon>Brassicales</taxon>
        <taxon>Brassicaceae</taxon>
        <taxon>Brassiceae</taxon>
        <taxon>Brassica</taxon>
    </lineage>
</organism>
<reference evidence="1 2" key="1">
    <citation type="submission" date="2020-02" db="EMBL/GenBank/DDBJ databases">
        <authorList>
            <person name="Ma Q."/>
            <person name="Huang Y."/>
            <person name="Song X."/>
            <person name="Pei D."/>
        </authorList>
    </citation>
    <scope>NUCLEOTIDE SEQUENCE [LARGE SCALE GENOMIC DNA]</scope>
    <source>
        <strain evidence="1">Sxm20200214</strain>
        <tissue evidence="1">Leaf</tissue>
    </source>
</reference>
<proteinExistence type="predicted"/>
<sequence length="71" mass="8218">MNHWAVVVRVHRRIQPLSHISAAVERRTLRKMIAKIRAISKLCTARTGPKERPCQCWVGRIARRMLTEMAA</sequence>
<evidence type="ECO:0000313" key="1">
    <source>
        <dbReference type="EMBL" id="KAG2312388.1"/>
    </source>
</evidence>
<gene>
    <name evidence="1" type="ORF">Bca52824_023945</name>
</gene>
<name>A0A8X7VJP8_BRACI</name>
<dbReference type="AlphaFoldDB" id="A0A8X7VJP8"/>
<accession>A0A8X7VJP8</accession>
<dbReference type="EMBL" id="JAAMPC010000005">
    <property type="protein sequence ID" value="KAG2312388.1"/>
    <property type="molecule type" value="Genomic_DNA"/>
</dbReference>